<dbReference type="OrthoDB" id="9328070at2759"/>
<proteinExistence type="predicted"/>
<reference evidence="2" key="1">
    <citation type="journal article" date="2023" name="DNA Res.">
        <title>Chromosome-level genome assembly of Phrynocephalus forsythii using third-generation DNA sequencing and Hi-C analysis.</title>
        <authorList>
            <person name="Qi Y."/>
            <person name="Zhao W."/>
            <person name="Zhao Y."/>
            <person name="Niu C."/>
            <person name="Cao S."/>
            <person name="Zhang Y."/>
        </authorList>
    </citation>
    <scope>NUCLEOTIDE SEQUENCE</scope>
    <source>
        <tissue evidence="2">Muscle</tissue>
    </source>
</reference>
<protein>
    <recommendedName>
        <fullName evidence="4">Secreted protein</fullName>
    </recommendedName>
</protein>
<accession>A0A9Q0Y3Z0</accession>
<sequence>MLVKRKNSFGMVLLALCVLVPIPSAQVMEEERVAEDLPEGQRMMQATEAPGEHGVQHANNCAWTFHIPLSGRVCSPPTALTHLASQEDLDHLKTFLAGNGEVLNALQEETLREAGNSRFQDIISDALPDVREANEAFYETLEKFLRDLEDHAQADHPPHAEDEKKKLKEQVRIMDHMLRVTGHLAEEVEQVSQNLLGMLDPEKATAFAYGSPLVSS</sequence>
<feature type="chain" id="PRO_5040180014" description="Secreted protein" evidence="1">
    <location>
        <begin position="26"/>
        <end position="216"/>
    </location>
</feature>
<dbReference type="AlphaFoldDB" id="A0A9Q0Y3Z0"/>
<evidence type="ECO:0000313" key="3">
    <source>
        <dbReference type="Proteomes" id="UP001142489"/>
    </source>
</evidence>
<comment type="caution">
    <text evidence="2">The sequence shown here is derived from an EMBL/GenBank/DDBJ whole genome shotgun (WGS) entry which is preliminary data.</text>
</comment>
<dbReference type="Proteomes" id="UP001142489">
    <property type="component" value="Unassembled WGS sequence"/>
</dbReference>
<evidence type="ECO:0000256" key="1">
    <source>
        <dbReference type="SAM" id="SignalP"/>
    </source>
</evidence>
<evidence type="ECO:0000313" key="2">
    <source>
        <dbReference type="EMBL" id="KAJ7341362.1"/>
    </source>
</evidence>
<organism evidence="2 3">
    <name type="scientific">Phrynocephalus forsythii</name>
    <dbReference type="NCBI Taxonomy" id="171643"/>
    <lineage>
        <taxon>Eukaryota</taxon>
        <taxon>Metazoa</taxon>
        <taxon>Chordata</taxon>
        <taxon>Craniata</taxon>
        <taxon>Vertebrata</taxon>
        <taxon>Euteleostomi</taxon>
        <taxon>Lepidosauria</taxon>
        <taxon>Squamata</taxon>
        <taxon>Bifurcata</taxon>
        <taxon>Unidentata</taxon>
        <taxon>Episquamata</taxon>
        <taxon>Toxicofera</taxon>
        <taxon>Iguania</taxon>
        <taxon>Acrodonta</taxon>
        <taxon>Agamidae</taxon>
        <taxon>Agaminae</taxon>
        <taxon>Phrynocephalus</taxon>
    </lineage>
</organism>
<gene>
    <name evidence="2" type="ORF">JRQ81_005370</name>
</gene>
<evidence type="ECO:0008006" key="4">
    <source>
        <dbReference type="Google" id="ProtNLM"/>
    </source>
</evidence>
<dbReference type="EMBL" id="JAPFRF010000002">
    <property type="protein sequence ID" value="KAJ7341362.1"/>
    <property type="molecule type" value="Genomic_DNA"/>
</dbReference>
<keyword evidence="3" id="KW-1185">Reference proteome</keyword>
<feature type="signal peptide" evidence="1">
    <location>
        <begin position="1"/>
        <end position="25"/>
    </location>
</feature>
<name>A0A9Q0Y3Z0_9SAUR</name>
<keyword evidence="1" id="KW-0732">Signal</keyword>